<evidence type="ECO:0000256" key="9">
    <source>
        <dbReference type="SAM" id="Phobius"/>
    </source>
</evidence>
<evidence type="ECO:0000256" key="1">
    <source>
        <dbReference type="ARBA" id="ARBA00004127"/>
    </source>
</evidence>
<feature type="transmembrane region" description="Helical" evidence="9">
    <location>
        <begin position="67"/>
        <end position="90"/>
    </location>
</feature>
<accession>A0AAD5SM84</accession>
<dbReference type="AlphaFoldDB" id="A0AAD5SM84"/>
<evidence type="ECO:0000256" key="2">
    <source>
        <dbReference type="ARBA" id="ARBA00022448"/>
    </source>
</evidence>
<dbReference type="FunFam" id="1.20.1560.10:FF:000013">
    <property type="entry name" value="ABC transporter C family member 2"/>
    <property type="match status" value="1"/>
</dbReference>
<dbReference type="PANTHER" id="PTHR24223">
    <property type="entry name" value="ATP-BINDING CASSETTE SUB-FAMILY C"/>
    <property type="match status" value="1"/>
</dbReference>
<feature type="domain" description="ABC transmembrane type-1" evidence="10">
    <location>
        <begin position="24"/>
        <end position="261"/>
    </location>
</feature>
<dbReference type="Proteomes" id="UP001211907">
    <property type="component" value="Unassembled WGS sequence"/>
</dbReference>
<evidence type="ECO:0000256" key="5">
    <source>
        <dbReference type="ARBA" id="ARBA00022741"/>
    </source>
</evidence>
<sequence length="261" mass="29462">MTVEDQETGNVAAGVWLNYMRASGGVVGFVLPLIGILLVYQLSYVGNNLWLTWWSDNQFKMNTTQYIVGYICMALLMTFGTFAYAMFFAFSGTRASKNLHEKALARIIRAPVSFYDTTPLGRIINRFSRDVDAIDNNLSFSFRQLITQVGVTLSTFIVMCTAIPWFTAPCVPAIILYYWIAAVYRKTARELKRLDSTSKSPLYANFGETLAGIATIRAYSDQARFTLRNDDVTDKNNSPYFLLQTAANWLSFRLQIIGAFL</sequence>
<dbReference type="GO" id="GO:0140359">
    <property type="term" value="F:ABC-type transporter activity"/>
    <property type="evidence" value="ECO:0007669"/>
    <property type="project" value="InterPro"/>
</dbReference>
<keyword evidence="5" id="KW-0547">Nucleotide-binding</keyword>
<dbReference type="GO" id="GO:0012505">
    <property type="term" value="C:endomembrane system"/>
    <property type="evidence" value="ECO:0007669"/>
    <property type="project" value="UniProtKB-SubCell"/>
</dbReference>
<reference evidence="11" key="1">
    <citation type="submission" date="2020-05" db="EMBL/GenBank/DDBJ databases">
        <title>Phylogenomic resolution of chytrid fungi.</title>
        <authorList>
            <person name="Stajich J.E."/>
            <person name="Amses K."/>
            <person name="Simmons R."/>
            <person name="Seto K."/>
            <person name="Myers J."/>
            <person name="Bonds A."/>
            <person name="Quandt C.A."/>
            <person name="Barry K."/>
            <person name="Liu P."/>
            <person name="Grigoriev I."/>
            <person name="Longcore J.E."/>
            <person name="James T.Y."/>
        </authorList>
    </citation>
    <scope>NUCLEOTIDE SEQUENCE</scope>
    <source>
        <strain evidence="11">JEL0513</strain>
    </source>
</reference>
<dbReference type="PANTHER" id="PTHR24223:SF443">
    <property type="entry name" value="MULTIDRUG-RESISTANCE LIKE PROTEIN 1, ISOFORM I"/>
    <property type="match status" value="1"/>
</dbReference>
<dbReference type="InterPro" id="IPR050173">
    <property type="entry name" value="ABC_transporter_C-like"/>
</dbReference>
<dbReference type="InterPro" id="IPR011527">
    <property type="entry name" value="ABC1_TM_dom"/>
</dbReference>
<keyword evidence="7 9" id="KW-1133">Transmembrane helix</keyword>
<keyword evidence="3 9" id="KW-0812">Transmembrane</keyword>
<gene>
    <name evidence="11" type="ORF">HK100_010839</name>
</gene>
<dbReference type="EMBL" id="JADGJH010006131">
    <property type="protein sequence ID" value="KAJ3078084.1"/>
    <property type="molecule type" value="Genomic_DNA"/>
</dbReference>
<evidence type="ECO:0000313" key="12">
    <source>
        <dbReference type="Proteomes" id="UP001211907"/>
    </source>
</evidence>
<evidence type="ECO:0000313" key="11">
    <source>
        <dbReference type="EMBL" id="KAJ3078084.1"/>
    </source>
</evidence>
<dbReference type="Pfam" id="PF00664">
    <property type="entry name" value="ABC_membrane"/>
    <property type="match status" value="1"/>
</dbReference>
<keyword evidence="6" id="KW-0067">ATP-binding</keyword>
<comment type="subcellular location">
    <subcellularLocation>
        <location evidence="1">Endomembrane system</location>
        <topology evidence="1">Multi-pass membrane protein</topology>
    </subcellularLocation>
</comment>
<evidence type="ECO:0000256" key="6">
    <source>
        <dbReference type="ARBA" id="ARBA00022840"/>
    </source>
</evidence>
<proteinExistence type="predicted"/>
<comment type="caution">
    <text evidence="11">The sequence shown here is derived from an EMBL/GenBank/DDBJ whole genome shotgun (WGS) entry which is preliminary data.</text>
</comment>
<dbReference type="GO" id="GO:0016020">
    <property type="term" value="C:membrane"/>
    <property type="evidence" value="ECO:0007669"/>
    <property type="project" value="InterPro"/>
</dbReference>
<feature type="non-terminal residue" evidence="11">
    <location>
        <position position="261"/>
    </location>
</feature>
<keyword evidence="2" id="KW-0813">Transport</keyword>
<keyword evidence="4" id="KW-0677">Repeat</keyword>
<name>A0AAD5SM84_9FUNG</name>
<protein>
    <recommendedName>
        <fullName evidence="10">ABC transmembrane type-1 domain-containing protein</fullName>
    </recommendedName>
</protein>
<dbReference type="Gene3D" id="1.20.1560.10">
    <property type="entry name" value="ABC transporter type 1, transmembrane domain"/>
    <property type="match status" value="1"/>
</dbReference>
<dbReference type="SUPFAM" id="SSF90123">
    <property type="entry name" value="ABC transporter transmembrane region"/>
    <property type="match status" value="1"/>
</dbReference>
<feature type="transmembrane region" description="Helical" evidence="9">
    <location>
        <begin position="26"/>
        <end position="46"/>
    </location>
</feature>
<evidence type="ECO:0000256" key="4">
    <source>
        <dbReference type="ARBA" id="ARBA00022737"/>
    </source>
</evidence>
<keyword evidence="12" id="KW-1185">Reference proteome</keyword>
<dbReference type="InterPro" id="IPR036640">
    <property type="entry name" value="ABC1_TM_sf"/>
</dbReference>
<evidence type="ECO:0000256" key="7">
    <source>
        <dbReference type="ARBA" id="ARBA00022989"/>
    </source>
</evidence>
<feature type="transmembrane region" description="Helical" evidence="9">
    <location>
        <begin position="162"/>
        <end position="184"/>
    </location>
</feature>
<dbReference type="GO" id="GO:0005524">
    <property type="term" value="F:ATP binding"/>
    <property type="evidence" value="ECO:0007669"/>
    <property type="project" value="UniProtKB-KW"/>
</dbReference>
<organism evidence="11 12">
    <name type="scientific">Physocladia obscura</name>
    <dbReference type="NCBI Taxonomy" id="109957"/>
    <lineage>
        <taxon>Eukaryota</taxon>
        <taxon>Fungi</taxon>
        <taxon>Fungi incertae sedis</taxon>
        <taxon>Chytridiomycota</taxon>
        <taxon>Chytridiomycota incertae sedis</taxon>
        <taxon>Chytridiomycetes</taxon>
        <taxon>Chytridiales</taxon>
        <taxon>Chytriomycetaceae</taxon>
        <taxon>Physocladia</taxon>
    </lineage>
</organism>
<evidence type="ECO:0000256" key="8">
    <source>
        <dbReference type="ARBA" id="ARBA00023136"/>
    </source>
</evidence>
<evidence type="ECO:0000259" key="10">
    <source>
        <dbReference type="PROSITE" id="PS50929"/>
    </source>
</evidence>
<keyword evidence="8 9" id="KW-0472">Membrane</keyword>
<evidence type="ECO:0000256" key="3">
    <source>
        <dbReference type="ARBA" id="ARBA00022692"/>
    </source>
</evidence>
<dbReference type="PROSITE" id="PS50929">
    <property type="entry name" value="ABC_TM1F"/>
    <property type="match status" value="1"/>
</dbReference>